<dbReference type="InterPro" id="IPR036866">
    <property type="entry name" value="RibonucZ/Hydroxyglut_hydro"/>
</dbReference>
<comment type="subcellular location">
    <subcellularLocation>
        <location evidence="2">Cytoplasm</location>
    </subcellularLocation>
    <subcellularLocation>
        <location evidence="1">Nucleus</location>
    </subcellularLocation>
</comment>
<dbReference type="SUPFAM" id="SSF56281">
    <property type="entry name" value="Metallo-hydrolase/oxidoreductase"/>
    <property type="match status" value="1"/>
</dbReference>
<evidence type="ECO:0000313" key="7">
    <source>
        <dbReference type="EMBL" id="KAF0977065.1"/>
    </source>
</evidence>
<keyword evidence="5" id="KW-0539">Nucleus</keyword>
<keyword evidence="8" id="KW-1185">Reference proteome</keyword>
<organism evidence="7 8">
    <name type="scientific">Naegleria fowleri</name>
    <name type="common">Brain eating amoeba</name>
    <dbReference type="NCBI Taxonomy" id="5763"/>
    <lineage>
        <taxon>Eukaryota</taxon>
        <taxon>Discoba</taxon>
        <taxon>Heterolobosea</taxon>
        <taxon>Tetramitia</taxon>
        <taxon>Eutetramitia</taxon>
        <taxon>Vahlkampfiidae</taxon>
        <taxon>Naegleria</taxon>
    </lineage>
</organism>
<proteinExistence type="inferred from homology"/>
<evidence type="ECO:0000256" key="3">
    <source>
        <dbReference type="ARBA" id="ARBA00006861"/>
    </source>
</evidence>
<name>A0A6A5BUQ6_NAEFO</name>
<dbReference type="PANTHER" id="PTHR46094">
    <property type="entry name" value="INTEGRATOR COMPLEX SUBUNIT 9"/>
    <property type="match status" value="1"/>
</dbReference>
<dbReference type="Gene3D" id="3.40.50.10890">
    <property type="match status" value="1"/>
</dbReference>
<dbReference type="SMART" id="SM01027">
    <property type="entry name" value="Beta-Casp"/>
    <property type="match status" value="1"/>
</dbReference>
<dbReference type="InterPro" id="IPR001279">
    <property type="entry name" value="Metallo-B-lactamas"/>
</dbReference>
<evidence type="ECO:0000256" key="4">
    <source>
        <dbReference type="ARBA" id="ARBA00022490"/>
    </source>
</evidence>
<dbReference type="OrthoDB" id="5600060at2759"/>
<reference evidence="7 8" key="1">
    <citation type="journal article" date="2019" name="Sci. Rep.">
        <title>Nanopore sequencing improves the draft genome of the human pathogenic amoeba Naegleria fowleri.</title>
        <authorList>
            <person name="Liechti N."/>
            <person name="Schurch N."/>
            <person name="Bruggmann R."/>
            <person name="Wittwer M."/>
        </authorList>
    </citation>
    <scope>NUCLEOTIDE SEQUENCE [LARGE SCALE GENOMIC DNA]</scope>
    <source>
        <strain evidence="7 8">ATCC 30894</strain>
    </source>
</reference>
<gene>
    <name evidence="7" type="ORF">FDP41_003718</name>
</gene>
<dbReference type="VEuPathDB" id="AmoebaDB:NfTy_064890"/>
<dbReference type="GO" id="GO:0032039">
    <property type="term" value="C:integrator complex"/>
    <property type="evidence" value="ECO:0007669"/>
    <property type="project" value="InterPro"/>
</dbReference>
<dbReference type="VEuPathDB" id="AmoebaDB:NF0078100"/>
<dbReference type="OMA" id="AMKAVHC"/>
<dbReference type="Pfam" id="PF16661">
    <property type="entry name" value="Lactamase_B_6"/>
    <property type="match status" value="1"/>
</dbReference>
<dbReference type="VEuPathDB" id="AmoebaDB:FDP41_003718"/>
<dbReference type="PANTHER" id="PTHR46094:SF1">
    <property type="entry name" value="INTEGRATOR COMPLEX SUBUNIT 9"/>
    <property type="match status" value="1"/>
</dbReference>
<dbReference type="InterPro" id="IPR027074">
    <property type="entry name" value="Integrator_9su"/>
</dbReference>
<dbReference type="RefSeq" id="XP_044561778.1">
    <property type="nucleotide sequence ID" value="XM_044707053.1"/>
</dbReference>
<dbReference type="Gene3D" id="3.60.15.10">
    <property type="entry name" value="Ribonuclease Z/Hydroxyacylglutathione hydrolase-like"/>
    <property type="match status" value="1"/>
</dbReference>
<evidence type="ECO:0000256" key="5">
    <source>
        <dbReference type="ARBA" id="ARBA00023242"/>
    </source>
</evidence>
<dbReference type="AlphaFoldDB" id="A0A6A5BUQ6"/>
<dbReference type="GO" id="GO:0034472">
    <property type="term" value="P:snRNA 3'-end processing"/>
    <property type="evidence" value="ECO:0007669"/>
    <property type="project" value="TreeGrafter"/>
</dbReference>
<keyword evidence="4" id="KW-0963">Cytoplasm</keyword>
<dbReference type="EMBL" id="VFQX01000035">
    <property type="protein sequence ID" value="KAF0977065.1"/>
    <property type="molecule type" value="Genomic_DNA"/>
</dbReference>
<evidence type="ECO:0000256" key="2">
    <source>
        <dbReference type="ARBA" id="ARBA00004496"/>
    </source>
</evidence>
<dbReference type="GO" id="GO:0005737">
    <property type="term" value="C:cytoplasm"/>
    <property type="evidence" value="ECO:0007669"/>
    <property type="project" value="UniProtKB-SubCell"/>
</dbReference>
<dbReference type="GeneID" id="68110936"/>
<comment type="caution">
    <text evidence="7">The sequence shown here is derived from an EMBL/GenBank/DDBJ whole genome shotgun (WGS) entry which is preliminary data.</text>
</comment>
<protein>
    <recommendedName>
        <fullName evidence="6">Beta-Casp domain-containing protein</fullName>
    </recommendedName>
</protein>
<evidence type="ECO:0000313" key="8">
    <source>
        <dbReference type="Proteomes" id="UP000444721"/>
    </source>
</evidence>
<dbReference type="InterPro" id="IPR022712">
    <property type="entry name" value="Beta_Casp"/>
</dbReference>
<evidence type="ECO:0000259" key="6">
    <source>
        <dbReference type="SMART" id="SM01027"/>
    </source>
</evidence>
<comment type="similarity">
    <text evidence="3">Belongs to the metallo-beta-lactamase superfamily. RNA-metabolizing metallo-beta-lactamase-like family. INTS9 subfamily.</text>
</comment>
<evidence type="ECO:0000256" key="1">
    <source>
        <dbReference type="ARBA" id="ARBA00004123"/>
    </source>
</evidence>
<dbReference type="Proteomes" id="UP000444721">
    <property type="component" value="Unassembled WGS sequence"/>
</dbReference>
<sequence length="828" mass="93229">MKLFALGEGCHVLTFKNTTIMLDCALDWGSSSSTWDFLKRNILQGNNLNYSEVSHVGELTTMTPTKTLLNLLNRTHRISPFATNNNNSNMKGKQNDDHTITANSSVIFKTPNFHKIDCKQIDIILVTNPHNLLALPFLYQHLKQQADFRKDPNPVKMPPIYATEPTVQLGKKMMQELLAYVKQSEHLELSSIDQIIQITTKQQKKESDSRSTDLVPLLCEKYIYSDEDISKVVESMKSVSYQERIAVFGGIFQIAALSSGYSLGYCNWVIQTEYEKIFYMSHSSRSGAQVRHPSELDLSLVTPQFTSTTGSSNGSVSSVVQTTSGSGSMINLVMIVSNVCPKSEKNLYYFEQSYQQIAARIGGGTSMTSKSQYAIDTENIKIVKPFCHYFPEATLNDFCRIIGKTIESGGDVLIPCHTTGLVYDLIDFLSTYFNSVHLGNTLIYLVSPVADHSIQYANISAEWLCDSKMDKTISAESPFLHTNLLQNKSLMTFESVNAKFMQVYQQNRSSHPCVIFAGHPSLRMGDILQLIPIFQRNTNNALMYIEPEYSFFDAIEPFIPTSPNQPSMKFIHCPIDLRLKNNDLVHIVKQLVPQHLILTNVSIDIQPQQIHQKNVLSPNTELISALNGYQTSSTLLNCLDIRIISKFVTEKMHVISTPGTSARYGIDGDDILSIKKHHMKRKYELATISSELAKTIYPKSVKGVYVSRVTASLTSKNGKHLLDVPTLSEDIKDSTTDESSKKKRKQENTDLMVFGDVSVEKIVKHLQMEGFDKISVLSDPSEYGTYTIEIPQLDSKIIFNAEDTTIETPDETSRHYLKELLMQNLYML</sequence>
<accession>A0A6A5BUQ6</accession>
<feature type="domain" description="Beta-Casp" evidence="6">
    <location>
        <begin position="422"/>
        <end position="551"/>
    </location>
</feature>